<evidence type="ECO:0000256" key="1">
    <source>
        <dbReference type="ARBA" id="ARBA00006336"/>
    </source>
</evidence>
<feature type="domain" description="Isochorismatase-like" evidence="3">
    <location>
        <begin position="4"/>
        <end position="175"/>
    </location>
</feature>
<dbReference type="InterPro" id="IPR050272">
    <property type="entry name" value="Isochorismatase-like_hydrls"/>
</dbReference>
<name>A0ABT0VL94_9LACO</name>
<dbReference type="InterPro" id="IPR000868">
    <property type="entry name" value="Isochorismatase-like_dom"/>
</dbReference>
<accession>A0ABT0VL94</accession>
<keyword evidence="5" id="KW-1185">Reference proteome</keyword>
<dbReference type="RefSeq" id="WP_205143732.1">
    <property type="nucleotide sequence ID" value="NZ_JAFBDN010000010.1"/>
</dbReference>
<gene>
    <name evidence="4" type="ORF">KAK10_07200</name>
</gene>
<evidence type="ECO:0000313" key="5">
    <source>
        <dbReference type="Proteomes" id="UP001057481"/>
    </source>
</evidence>
<reference evidence="4" key="1">
    <citation type="submission" date="2021-04" db="EMBL/GenBank/DDBJ databases">
        <title>Taxonomic assessment of Weissella genus.</title>
        <authorList>
            <person name="Fanelli F."/>
            <person name="Chieffi D."/>
            <person name="Dell'Aquila A."/>
            <person name="Gyu-Sung C."/>
            <person name="Franz C.M.A.P."/>
            <person name="Fusco V."/>
        </authorList>
    </citation>
    <scope>NUCLEOTIDE SEQUENCE</scope>
    <source>
        <strain evidence="4">LMG 25373</strain>
    </source>
</reference>
<protein>
    <submittedName>
        <fullName evidence="4">Cysteine hydrolase</fullName>
    </submittedName>
</protein>
<dbReference type="Proteomes" id="UP001057481">
    <property type="component" value="Unassembled WGS sequence"/>
</dbReference>
<evidence type="ECO:0000313" key="4">
    <source>
        <dbReference type="EMBL" id="MCM2437694.1"/>
    </source>
</evidence>
<dbReference type="CDD" id="cd00431">
    <property type="entry name" value="cysteine_hydrolases"/>
    <property type="match status" value="1"/>
</dbReference>
<comment type="caution">
    <text evidence="4">The sequence shown here is derived from an EMBL/GenBank/DDBJ whole genome shotgun (WGS) entry which is preliminary data.</text>
</comment>
<dbReference type="SUPFAM" id="SSF52499">
    <property type="entry name" value="Isochorismatase-like hydrolases"/>
    <property type="match status" value="1"/>
</dbReference>
<sequence length="185" mass="20943">MPKALLIIDYTNDFVALNGALSAKEPAIALENTIVTLADKFLNNNDYVILPTDLHSPNDTFNPENKLFPAHNLPQTWGRTLFGKLDPWFQNNQTSNHVWQFAKNRYSSFTNTNLDNYLRERQITEIHLVGVVTDICVLHTAIDAYNLNYKVTIYENGVASFDTAGHAWALNHFKTVLGFNVVNSD</sequence>
<proteinExistence type="inferred from homology"/>
<organism evidence="4 5">
    <name type="scientific">Periweissella beninensis</name>
    <dbReference type="NCBI Taxonomy" id="504936"/>
    <lineage>
        <taxon>Bacteria</taxon>
        <taxon>Bacillati</taxon>
        <taxon>Bacillota</taxon>
        <taxon>Bacilli</taxon>
        <taxon>Lactobacillales</taxon>
        <taxon>Lactobacillaceae</taxon>
        <taxon>Periweissella</taxon>
    </lineage>
</organism>
<dbReference type="EMBL" id="JAGMVS010000067">
    <property type="protein sequence ID" value="MCM2437694.1"/>
    <property type="molecule type" value="Genomic_DNA"/>
</dbReference>
<dbReference type="Pfam" id="PF00857">
    <property type="entry name" value="Isochorismatase"/>
    <property type="match status" value="1"/>
</dbReference>
<evidence type="ECO:0000259" key="3">
    <source>
        <dbReference type="Pfam" id="PF00857"/>
    </source>
</evidence>
<dbReference type="InterPro" id="IPR036380">
    <property type="entry name" value="Isochorismatase-like_sf"/>
</dbReference>
<keyword evidence="2 4" id="KW-0378">Hydrolase</keyword>
<comment type="similarity">
    <text evidence="1">Belongs to the isochorismatase family.</text>
</comment>
<dbReference type="PANTHER" id="PTHR43540">
    <property type="entry name" value="PEROXYUREIDOACRYLATE/UREIDOACRYLATE AMIDOHYDROLASE-RELATED"/>
    <property type="match status" value="1"/>
</dbReference>
<dbReference type="GO" id="GO:0016787">
    <property type="term" value="F:hydrolase activity"/>
    <property type="evidence" value="ECO:0007669"/>
    <property type="project" value="UniProtKB-KW"/>
</dbReference>
<evidence type="ECO:0000256" key="2">
    <source>
        <dbReference type="ARBA" id="ARBA00022801"/>
    </source>
</evidence>
<dbReference type="Gene3D" id="3.40.50.850">
    <property type="entry name" value="Isochorismatase-like"/>
    <property type="match status" value="1"/>
</dbReference>
<dbReference type="PANTHER" id="PTHR43540:SF10">
    <property type="entry name" value="ISOCHORISMATASE"/>
    <property type="match status" value="1"/>
</dbReference>